<dbReference type="HOGENOM" id="CLU_3380131_0_0_4"/>
<feature type="region of interest" description="Disordered" evidence="1">
    <location>
        <begin position="1"/>
        <end position="33"/>
    </location>
</feature>
<reference evidence="2 3" key="1">
    <citation type="journal article" date="2014" name="Genome Announc.">
        <title>Draft Genome Sequence of Advenella kashmirensis Strain W13003, a Polycyclic Aromatic Hydrocarbon-Degrading Bacterium.</title>
        <authorList>
            <person name="Wang X."/>
            <person name="Jin D."/>
            <person name="Zhou L."/>
            <person name="Wu L."/>
            <person name="An W."/>
            <person name="Zhao L."/>
        </authorList>
    </citation>
    <scope>NUCLEOTIDE SEQUENCE [LARGE SCALE GENOMIC DNA]</scope>
    <source>
        <strain evidence="2 3">W13003</strain>
    </source>
</reference>
<evidence type="ECO:0000313" key="3">
    <source>
        <dbReference type="Proteomes" id="UP000018733"/>
    </source>
</evidence>
<dbReference type="AlphaFoldDB" id="V8QNR0"/>
<comment type="caution">
    <text evidence="2">The sequence shown here is derived from an EMBL/GenBank/DDBJ whole genome shotgun (WGS) entry which is preliminary data.</text>
</comment>
<dbReference type="EMBL" id="AYXT01000013">
    <property type="protein sequence ID" value="ETF00955.1"/>
    <property type="molecule type" value="Genomic_DNA"/>
</dbReference>
<name>V8QNR0_9BURK</name>
<accession>V8QNR0</accession>
<gene>
    <name evidence="2" type="ORF">W822_20205</name>
</gene>
<sequence>MRKINRKFDDKSVKPITDDVGPDAPAVPGDNGK</sequence>
<evidence type="ECO:0000256" key="1">
    <source>
        <dbReference type="SAM" id="MobiDB-lite"/>
    </source>
</evidence>
<dbReference type="STRING" id="1424334.W822_20205"/>
<keyword evidence="3" id="KW-1185">Reference proteome</keyword>
<evidence type="ECO:0000313" key="2">
    <source>
        <dbReference type="EMBL" id="ETF00955.1"/>
    </source>
</evidence>
<protein>
    <submittedName>
        <fullName evidence="2">Uncharacterized protein</fullName>
    </submittedName>
</protein>
<feature type="compositionally biased region" description="Basic and acidic residues" evidence="1">
    <location>
        <begin position="1"/>
        <end position="17"/>
    </location>
</feature>
<dbReference type="Proteomes" id="UP000018733">
    <property type="component" value="Unassembled WGS sequence"/>
</dbReference>
<proteinExistence type="predicted"/>
<organism evidence="2 3">
    <name type="scientific">Advenella kashmirensis W13003</name>
    <dbReference type="NCBI Taxonomy" id="1424334"/>
    <lineage>
        <taxon>Bacteria</taxon>
        <taxon>Pseudomonadati</taxon>
        <taxon>Pseudomonadota</taxon>
        <taxon>Betaproteobacteria</taxon>
        <taxon>Burkholderiales</taxon>
        <taxon>Alcaligenaceae</taxon>
    </lineage>
</organism>